<keyword evidence="3 8" id="KW-0479">Metal-binding</keyword>
<dbReference type="Pfam" id="PF02074">
    <property type="entry name" value="Peptidase_M32"/>
    <property type="match status" value="1"/>
</dbReference>
<dbReference type="PRINTS" id="PR00998">
    <property type="entry name" value="CRBOXYPTASET"/>
</dbReference>
<dbReference type="CDD" id="cd06460">
    <property type="entry name" value="M32_Taq"/>
    <property type="match status" value="1"/>
</dbReference>
<dbReference type="STRING" id="376489.A5892_02995"/>
<feature type="active site" description="Proton donor/acceptor" evidence="10">
    <location>
        <position position="263"/>
    </location>
</feature>
<dbReference type="AlphaFoldDB" id="A0A172YBS3"/>
<feature type="binding site" evidence="9">
    <location>
        <position position="262"/>
    </location>
    <ligand>
        <name>Zn(2+)</name>
        <dbReference type="ChEBI" id="CHEBI:29105"/>
        <note>catalytic</note>
    </ligand>
</feature>
<dbReference type="GO" id="GO:0004181">
    <property type="term" value="F:metallocarboxypeptidase activity"/>
    <property type="evidence" value="ECO:0007669"/>
    <property type="project" value="UniProtKB-UniRule"/>
</dbReference>
<evidence type="ECO:0000256" key="4">
    <source>
        <dbReference type="ARBA" id="ARBA00022801"/>
    </source>
</evidence>
<evidence type="ECO:0000256" key="10">
    <source>
        <dbReference type="PIRSR" id="PIRSR006615-2"/>
    </source>
</evidence>
<evidence type="ECO:0000256" key="3">
    <source>
        <dbReference type="ARBA" id="ARBA00022723"/>
    </source>
</evidence>
<dbReference type="KEGG" id="haa:A5892_02995"/>
<keyword evidence="1 8" id="KW-0121">Carboxypeptidase</keyword>
<evidence type="ECO:0000256" key="9">
    <source>
        <dbReference type="PIRSR" id="PIRSR006615-1"/>
    </source>
</evidence>
<comment type="similarity">
    <text evidence="7 8">Belongs to the peptidase M32 family.</text>
</comment>
<dbReference type="Gene3D" id="1.10.1370.30">
    <property type="match status" value="1"/>
</dbReference>
<dbReference type="GO" id="GO:0008270">
    <property type="term" value="F:zinc ion binding"/>
    <property type="evidence" value="ECO:0007669"/>
    <property type="project" value="UniProtKB-ARBA"/>
</dbReference>
<comment type="cofactor">
    <cofactor evidence="9">
        <name>Zn(2+)</name>
        <dbReference type="ChEBI" id="CHEBI:29105"/>
    </cofactor>
    <text evidence="9">Binds 1 zinc ion per subunit.</text>
</comment>
<dbReference type="FunFam" id="1.10.1370.30:FF:000003">
    <property type="entry name" value="Thermostable carboxypeptidase 1"/>
    <property type="match status" value="1"/>
</dbReference>
<feature type="binding site" evidence="9">
    <location>
        <position position="266"/>
    </location>
    <ligand>
        <name>Zn(2+)</name>
        <dbReference type="ChEBI" id="CHEBI:29105"/>
        <note>catalytic</note>
    </ligand>
</feature>
<proteinExistence type="inferred from homology"/>
<sequence>MTSAYASLCDLFQRLSRLEHLSAISGWDMYVMMSSKGSTARAEAMAELELEIQARLAAPRVAELLSAAEQESLDDDQRADLVEMKRRHAWTTALPPALVEAKSLAGARCEHAWRRQRPANDWTGFAANLREVVRLAREEASIRAELTGLGRYDALLDHYEPGMRAERLDPLFADLSSWLPELIERALERQARVAETSLEGSFDPEAQRRLGLEVMALLGFDFEAGRLDVSAHPFCGGVPSDVRITTRFDEGDFLPALMSVIHETGHARYEQNLPSRFHGRPIGLARSMGMHESQSLSFEMQLARSDAFLSLLQPMVSNHFGRRPGLDLEALARRVRRVAPGKIRVDADELCYPAHVMLRYQIERALIEGELEVDDIPAAWDERMLRYLGVDTRGDYRNGCMQDIHWTDGGFGYFPTYTLGAIYAAQLFAAARQALPGLDERIADGELGVLFGWLDANVWSHGSRYSTDELLRRATGAPVSTQAYRAHLERRYA</sequence>
<name>A0A172YBS3_9GAMM</name>
<feature type="binding site" evidence="9">
    <location>
        <position position="292"/>
    </location>
    <ligand>
        <name>Zn(2+)</name>
        <dbReference type="ChEBI" id="CHEBI:29105"/>
        <note>catalytic</note>
    </ligand>
</feature>
<dbReference type="GO" id="GO:0006508">
    <property type="term" value="P:proteolysis"/>
    <property type="evidence" value="ECO:0007669"/>
    <property type="project" value="UniProtKB-UniRule"/>
</dbReference>
<comment type="catalytic activity">
    <reaction evidence="6 8">
        <text>Release of a C-terminal amino acid with broad specificity, except for -Pro.</text>
        <dbReference type="EC" id="3.4.17.19"/>
    </reaction>
</comment>
<gene>
    <name evidence="11" type="ORF">A5892_02995</name>
</gene>
<keyword evidence="5 8" id="KW-0482">Metalloprotease</keyword>
<keyword evidence="12" id="KW-1185">Reference proteome</keyword>
<reference evidence="11 12" key="1">
    <citation type="submission" date="2016-04" db="EMBL/GenBank/DDBJ databases">
        <title>Complete Genome Sequence of Halotalea alkalilenta IHB B 13600.</title>
        <authorList>
            <person name="Swarnkar M.K."/>
            <person name="Sharma A."/>
            <person name="Kaushal K."/>
            <person name="Soni R."/>
            <person name="Rana S."/>
            <person name="Singh A.K."/>
            <person name="Gulati A."/>
        </authorList>
    </citation>
    <scope>NUCLEOTIDE SEQUENCE [LARGE SCALE GENOMIC DNA]</scope>
    <source>
        <strain evidence="11 12">IHB B 13600</strain>
    </source>
</reference>
<evidence type="ECO:0000256" key="1">
    <source>
        <dbReference type="ARBA" id="ARBA00022645"/>
    </source>
</evidence>
<dbReference type="EMBL" id="CP015243">
    <property type="protein sequence ID" value="ANF56562.1"/>
    <property type="molecule type" value="Genomic_DNA"/>
</dbReference>
<dbReference type="PANTHER" id="PTHR34217">
    <property type="entry name" value="METAL-DEPENDENT CARBOXYPEPTIDASE"/>
    <property type="match status" value="1"/>
</dbReference>
<dbReference type="SUPFAM" id="SSF55486">
    <property type="entry name" value="Metalloproteases ('zincins'), catalytic domain"/>
    <property type="match status" value="1"/>
</dbReference>
<dbReference type="PROSITE" id="PS52034">
    <property type="entry name" value="PEPTIDASE_M32"/>
    <property type="match status" value="1"/>
</dbReference>
<dbReference type="InterPro" id="IPR001333">
    <property type="entry name" value="Peptidase_M32_Taq"/>
</dbReference>
<dbReference type="RefSeq" id="WP_064121540.1">
    <property type="nucleotide sequence ID" value="NZ_CP015243.1"/>
</dbReference>
<evidence type="ECO:0000256" key="5">
    <source>
        <dbReference type="ARBA" id="ARBA00023049"/>
    </source>
</evidence>
<protein>
    <recommendedName>
        <fullName evidence="8">Metal-dependent carboxypeptidase</fullName>
        <ecNumber evidence="8">3.4.17.19</ecNumber>
    </recommendedName>
</protein>
<dbReference type="PIRSF" id="PIRSF006615">
    <property type="entry name" value="Zn_crbxpep_Taq"/>
    <property type="match status" value="1"/>
</dbReference>
<dbReference type="EC" id="3.4.17.19" evidence="8"/>
<evidence type="ECO:0000313" key="11">
    <source>
        <dbReference type="EMBL" id="ANF56562.1"/>
    </source>
</evidence>
<dbReference type="Proteomes" id="UP000077875">
    <property type="component" value="Chromosome"/>
</dbReference>
<evidence type="ECO:0000313" key="12">
    <source>
        <dbReference type="Proteomes" id="UP000077875"/>
    </source>
</evidence>
<accession>A0A172YBS3</accession>
<evidence type="ECO:0000256" key="8">
    <source>
        <dbReference type="PIRNR" id="PIRNR006615"/>
    </source>
</evidence>
<dbReference type="PANTHER" id="PTHR34217:SF1">
    <property type="entry name" value="CARBOXYPEPTIDASE 1"/>
    <property type="match status" value="1"/>
</dbReference>
<evidence type="ECO:0000256" key="6">
    <source>
        <dbReference type="ARBA" id="ARBA00052755"/>
    </source>
</evidence>
<keyword evidence="2 8" id="KW-0645">Protease</keyword>
<organism evidence="11 12">
    <name type="scientific">Halotalea alkalilenta</name>
    <dbReference type="NCBI Taxonomy" id="376489"/>
    <lineage>
        <taxon>Bacteria</taxon>
        <taxon>Pseudomonadati</taxon>
        <taxon>Pseudomonadota</taxon>
        <taxon>Gammaproteobacteria</taxon>
        <taxon>Oceanospirillales</taxon>
        <taxon>Halomonadaceae</taxon>
        <taxon>Halotalea</taxon>
    </lineage>
</organism>
<keyword evidence="4 8" id="KW-0378">Hydrolase</keyword>
<keyword evidence="9" id="KW-0862">Zinc</keyword>
<comment type="function">
    <text evidence="8">Broad specificity carboxypetidase that releases amino acids sequentially from the C-terminus, including neutral, aromatic, polar and basic residues.</text>
</comment>
<evidence type="ECO:0000256" key="7">
    <source>
        <dbReference type="ARBA" id="ARBA00061580"/>
    </source>
</evidence>
<evidence type="ECO:0000256" key="2">
    <source>
        <dbReference type="ARBA" id="ARBA00022670"/>
    </source>
</evidence>